<protein>
    <submittedName>
        <fullName evidence="1">Uncharacterized protein</fullName>
    </submittedName>
</protein>
<dbReference type="Proteomes" id="UP000004348">
    <property type="component" value="Chromosome"/>
</dbReference>
<reference evidence="1" key="1">
    <citation type="journal article" date="2011" name="PLoS ONE">
        <title>Genome of a low-salinity ammonia-oxidizing archaeon determined by single-cell and metagenomic analysis.</title>
        <authorList>
            <person name="Blainey P.C."/>
            <person name="Mosier A.C."/>
            <person name="Potanina A."/>
            <person name="Francis C.A."/>
            <person name="Quake S.R."/>
        </authorList>
    </citation>
    <scope>NUCLEOTIDE SEQUENCE [LARGE SCALE GENOMIC DNA]</scope>
    <source>
        <strain evidence="1">SFB1</strain>
    </source>
</reference>
<gene>
    <name evidence="1" type="ORF">Nlim_0357</name>
</gene>
<proteinExistence type="predicted"/>
<comment type="caution">
    <text evidence="1">The sequence shown here is derived from an EMBL/GenBank/DDBJ whole genome shotgun (WGS) entry which is preliminary data.</text>
</comment>
<dbReference type="HOGENOM" id="CLU_179001_0_0_2"/>
<sequence>MGIKTTKEYVKFYINLDMKDSVSLLSFVNNEKMILKQKLENKRIEKIPILHGIKILEELIEDIKKNGEHEVLKKYLE</sequence>
<accession>F3KIQ7</accession>
<dbReference type="EMBL" id="AEGP01000022">
    <property type="protein sequence ID" value="EGG42801.1"/>
    <property type="molecule type" value="Genomic_DNA"/>
</dbReference>
<evidence type="ECO:0000313" key="1">
    <source>
        <dbReference type="EMBL" id="EGG42801.1"/>
    </source>
</evidence>
<name>F3KIQ7_9ARCH</name>
<organism evidence="1">
    <name type="scientific">Candidatus Nitrosarchaeum limnium SFB1</name>
    <dbReference type="NCBI Taxonomy" id="886738"/>
    <lineage>
        <taxon>Archaea</taxon>
        <taxon>Nitrososphaerota</taxon>
        <taxon>Nitrososphaeria</taxon>
        <taxon>Nitrosopumilales</taxon>
        <taxon>Nitrosopumilaceae</taxon>
        <taxon>Nitrosarchaeum</taxon>
    </lineage>
</organism>
<dbReference type="AlphaFoldDB" id="F3KIQ7"/>